<evidence type="ECO:0000313" key="2">
    <source>
        <dbReference type="Proteomes" id="UP000286415"/>
    </source>
</evidence>
<proteinExistence type="predicted"/>
<name>A0A419PF84_CLOSI</name>
<accession>A0A419PF84</accession>
<reference evidence="1 2" key="1">
    <citation type="journal article" date="2018" name="Biotechnol. Adv.">
        <title>Improved genomic resources and new bioinformatic workflow for the carcinogenic parasite Clonorchis sinensis: Biotechnological implications.</title>
        <authorList>
            <person name="Wang D."/>
            <person name="Korhonen P.K."/>
            <person name="Gasser R.B."/>
            <person name="Young N.D."/>
        </authorList>
    </citation>
    <scope>NUCLEOTIDE SEQUENCE [LARGE SCALE GENOMIC DNA]</scope>
    <source>
        <strain evidence="1">Cs-k2</strain>
    </source>
</reference>
<protein>
    <submittedName>
        <fullName evidence="1">Uncharacterized protein</fullName>
    </submittedName>
</protein>
<dbReference type="EMBL" id="NIRI02000077">
    <property type="protein sequence ID" value="KAG5440976.1"/>
    <property type="molecule type" value="Genomic_DNA"/>
</dbReference>
<dbReference type="AlphaFoldDB" id="A0A419PF84"/>
<gene>
    <name evidence="1" type="ORF">CSKR_109703</name>
</gene>
<organism evidence="1 2">
    <name type="scientific">Clonorchis sinensis</name>
    <name type="common">Chinese liver fluke</name>
    <dbReference type="NCBI Taxonomy" id="79923"/>
    <lineage>
        <taxon>Eukaryota</taxon>
        <taxon>Metazoa</taxon>
        <taxon>Spiralia</taxon>
        <taxon>Lophotrochozoa</taxon>
        <taxon>Platyhelminthes</taxon>
        <taxon>Trematoda</taxon>
        <taxon>Digenea</taxon>
        <taxon>Opisthorchiida</taxon>
        <taxon>Opisthorchiata</taxon>
        <taxon>Opisthorchiidae</taxon>
        <taxon>Clonorchis</taxon>
    </lineage>
</organism>
<dbReference type="Proteomes" id="UP000286415">
    <property type="component" value="Unassembled WGS sequence"/>
</dbReference>
<evidence type="ECO:0000313" key="1">
    <source>
        <dbReference type="EMBL" id="KAG5440976.1"/>
    </source>
</evidence>
<keyword evidence="2" id="KW-1185">Reference proteome</keyword>
<dbReference type="InParanoid" id="A0A419PF84"/>
<reference evidence="1 2" key="2">
    <citation type="journal article" date="2021" name="Genomics">
        <title>High-quality reference genome for Clonorchis sinensis.</title>
        <authorList>
            <person name="Young N.D."/>
            <person name="Stroehlein A.J."/>
            <person name="Kinkar L."/>
            <person name="Wang T."/>
            <person name="Sohn W.M."/>
            <person name="Chang B.C.H."/>
            <person name="Kaur P."/>
            <person name="Weisz D."/>
            <person name="Dudchenko O."/>
            <person name="Aiden E.L."/>
            <person name="Korhonen P.K."/>
            <person name="Gasser R.B."/>
        </authorList>
    </citation>
    <scope>NUCLEOTIDE SEQUENCE [LARGE SCALE GENOMIC DNA]</scope>
    <source>
        <strain evidence="1">Cs-k2</strain>
    </source>
</reference>
<comment type="caution">
    <text evidence="1">The sequence shown here is derived from an EMBL/GenBank/DDBJ whole genome shotgun (WGS) entry which is preliminary data.</text>
</comment>
<sequence length="121" mass="13808">MFEESGIPKSFFASIFMMSSGPFSPCMTKRSPPNDMWTHFLSFRGRLQSNGQALEFEFQDFKSSAKSRHGLERTSGRSLTSQNGAIGELSVDFGQYELFVFWCMTTRFLGDRFAIRSEISE</sequence>